<dbReference type="AlphaFoldDB" id="A0A0D6JJC2"/>
<evidence type="ECO:0000313" key="1">
    <source>
        <dbReference type="EMBL" id="CPR21743.1"/>
    </source>
</evidence>
<gene>
    <name evidence="1" type="ORF">YBN1229_v1_3183</name>
</gene>
<accession>A0A0D6JJC2</accession>
<dbReference type="Proteomes" id="UP000033187">
    <property type="component" value="Chromosome 1"/>
</dbReference>
<sequence length="57" mass="6299">MHQCVMPNHRHKLTPVPLGGFYSERNRVSEGCRPEADLKAGAGEQVVQNNRALSQAL</sequence>
<dbReference type="KEGG" id="fiy:BN1229_v1_3183"/>
<protein>
    <submittedName>
        <fullName evidence="1">Uncharacterized protein</fullName>
    </submittedName>
</protein>
<dbReference type="EMBL" id="LN829119">
    <property type="protein sequence ID" value="CPR21743.1"/>
    <property type="molecule type" value="Genomic_DNA"/>
</dbReference>
<name>A0A0D6JJC2_9HYPH</name>
<keyword evidence="2" id="KW-1185">Reference proteome</keyword>
<evidence type="ECO:0000313" key="2">
    <source>
        <dbReference type="Proteomes" id="UP000033187"/>
    </source>
</evidence>
<dbReference type="KEGG" id="fil:BN1229_v1_2729"/>
<proteinExistence type="predicted"/>
<organism evidence="1 2">
    <name type="scientific">Candidatus Filomicrobium marinum</name>
    <dbReference type="NCBI Taxonomy" id="1608628"/>
    <lineage>
        <taxon>Bacteria</taxon>
        <taxon>Pseudomonadati</taxon>
        <taxon>Pseudomonadota</taxon>
        <taxon>Alphaproteobacteria</taxon>
        <taxon>Hyphomicrobiales</taxon>
        <taxon>Hyphomicrobiaceae</taxon>
        <taxon>Filomicrobium</taxon>
    </lineage>
</organism>
<reference evidence="2" key="1">
    <citation type="submission" date="2015-02" db="EMBL/GenBank/DDBJ databases">
        <authorList>
            <person name="Chooi Y.-H."/>
        </authorList>
    </citation>
    <scope>NUCLEOTIDE SEQUENCE [LARGE SCALE GENOMIC DNA]</scope>
    <source>
        <strain evidence="2">strain Y</strain>
    </source>
</reference>